<feature type="compositionally biased region" description="Low complexity" evidence="1">
    <location>
        <begin position="750"/>
        <end position="760"/>
    </location>
</feature>
<dbReference type="OrthoDB" id="47059at2759"/>
<evidence type="ECO:0000256" key="1">
    <source>
        <dbReference type="SAM" id="MobiDB-lite"/>
    </source>
</evidence>
<dbReference type="AlphaFoldDB" id="A0A2A9MCY7"/>
<dbReference type="KEGG" id="bbes:BESB_055060"/>
<dbReference type="RefSeq" id="XP_029219864.1">
    <property type="nucleotide sequence ID" value="XM_029363941.1"/>
</dbReference>
<dbReference type="GeneID" id="40310435"/>
<keyword evidence="4" id="KW-1185">Reference proteome</keyword>
<dbReference type="Gene3D" id="1.20.58.1970">
    <property type="match status" value="1"/>
</dbReference>
<reference evidence="3 4" key="1">
    <citation type="submission" date="2017-09" db="EMBL/GenBank/DDBJ databases">
        <title>Genome sequencing of Besnoitia besnoiti strain Bb-Ger1.</title>
        <authorList>
            <person name="Schares G."/>
            <person name="Venepally P."/>
            <person name="Lorenzi H.A."/>
        </authorList>
    </citation>
    <scope>NUCLEOTIDE SEQUENCE [LARGE SCALE GENOMIC DNA]</scope>
    <source>
        <strain evidence="3 4">Bb-Ger1</strain>
    </source>
</reference>
<feature type="domain" description="COG4 transport protein middle alpha-helical bundle" evidence="2">
    <location>
        <begin position="288"/>
        <end position="698"/>
    </location>
</feature>
<dbReference type="STRING" id="94643.A0A2A9MCY7"/>
<name>A0A2A9MCY7_BESBE</name>
<feature type="region of interest" description="Disordered" evidence="1">
    <location>
        <begin position="733"/>
        <end position="764"/>
    </location>
</feature>
<dbReference type="Proteomes" id="UP000224006">
    <property type="component" value="Chromosome IV"/>
</dbReference>
<dbReference type="Pfam" id="PF08318">
    <property type="entry name" value="COG4_m"/>
    <property type="match status" value="1"/>
</dbReference>
<feature type="compositionally biased region" description="Gly residues" evidence="1">
    <location>
        <begin position="305"/>
        <end position="317"/>
    </location>
</feature>
<proteinExistence type="predicted"/>
<feature type="compositionally biased region" description="Acidic residues" evidence="1">
    <location>
        <begin position="853"/>
        <end position="874"/>
    </location>
</feature>
<sequence>MELLPSPSPHRPRVIYGASAPRPPQRPTAHEGKGATECDILLNSLLQEERRAAAYEEEVDAFLSVLLGQREVRERQEEVQVELLCDFRQQQTQLTSATGNVRERLRRVEARTAAMAAVVRELETEKQHLEEAKGIVNGILQLRTLKDQLAAALTQANLLDATEAACRAQQIRAFFASVDARYATPTASRALPRAPSSPGQAAPVPAPQSADTEGLGALGPAPPPPRLCTVEAAVLHQLQELQAQLTEGLSRRVAAACVSATREQRAARRRAVAGGADRDAEGEGACKLDRGRAETEGGIERGGGDADAGGQLSGAGPRGEWKKDLAAAFALLRALQLHQDALQRFVELLRAQLADTAARRFKVLLQLQKQHSTRHCAGDALAASNGSQDHLHSAAFAQLSSEVAEMIVHHVKALEAAAAAAPPCGSCGANVSMSGEAAAAGLFAIVALRQETDIQSVRILNHFSDCNEDVLAMKVGEKQTTTSLRRVDCVLSEIVALSACCMRLHRRFRVAAARRGSSLLLQPQLDGPQEGKDGDAAAQETQKKTGKSSTWTPTLVEFVRQCSACGDLAFQGSPLMKGREELMAHYVSLENAFIIGSVDQALNVADEIPLLPAGARAEEVEVGGDGFAPWGAFGGEKEEEEDDERLYSTVIDDVFFILTKSVLRAINSLDVLAVCAVVNNVCAVLSSDVKAKLRRNLEESKAYYANYIKHEPHALRYSLGESLREIFGRREGQPPESLKVRGVTPESREASGAQASAAGLRGRGADGGAADGRACVFWVGWRDTHQVASEACAVAFAGSSYSWPHSVNNVALAVETLKKFKDRVARDFAEAFARRRKAETEDAGGDEARDLQDEQSDGETTDGVSEAEEDEAPEDAPRGERGAASQQAAKAGTGAANDLMMFQYTLQAVDGVVEELQGLHERCCRVTLKFVQPHLHRGLDLLHNAVFEIHEDNSCGGTAGGDESAGLGGQTLGSRGDFMDGGEGGDERLLQERWRLQLQRGLAIILSHVGREYDRPTQNLCCSLLLQVLATKMETLLLDKTYTALGGLQLSAQLRRFLQQVSALHHASGAGASVLGGQGVGRAPLASRRNLLDFSSAAVFRNGSSALDAGASLFGALAAAAAGAGDNAVDEAEQGEGALARVRIFCDSPIRPKFGRLLEISELLGLGSLDELLDIWGPSSGKFWRLSVDEIKKVLARRVDLTKDDIEAFFETHQGK</sequence>
<protein>
    <recommendedName>
        <fullName evidence="2">COG4 transport protein middle alpha-helical bundle domain-containing protein</fullName>
    </recommendedName>
</protein>
<evidence type="ECO:0000313" key="3">
    <source>
        <dbReference type="EMBL" id="PFH35855.1"/>
    </source>
</evidence>
<dbReference type="PANTHER" id="PTHR24016">
    <property type="entry name" value="CONSERVED OLIGOMERIC GOLGI COMPLEX SUBUNIT 4"/>
    <property type="match status" value="1"/>
</dbReference>
<dbReference type="InterPro" id="IPR048682">
    <property type="entry name" value="COG4"/>
</dbReference>
<comment type="caution">
    <text evidence="3">The sequence shown here is derived from an EMBL/GenBank/DDBJ whole genome shotgun (WGS) entry which is preliminary data.</text>
</comment>
<feature type="region of interest" description="Disordered" evidence="1">
    <location>
        <begin position="1"/>
        <end position="34"/>
    </location>
</feature>
<dbReference type="InterPro" id="IPR013167">
    <property type="entry name" value="COG4_M"/>
</dbReference>
<feature type="region of interest" description="Disordered" evidence="1">
    <location>
        <begin position="835"/>
        <end position="890"/>
    </location>
</feature>
<dbReference type="SMART" id="SM00762">
    <property type="entry name" value="Cog4"/>
    <property type="match status" value="1"/>
</dbReference>
<dbReference type="PANTHER" id="PTHR24016:SF0">
    <property type="entry name" value="CONSERVED OLIGOMERIC GOLGI COMPLEX SUBUNIT 4"/>
    <property type="match status" value="1"/>
</dbReference>
<feature type="region of interest" description="Disordered" evidence="1">
    <location>
        <begin position="187"/>
        <end position="223"/>
    </location>
</feature>
<accession>A0A2A9MCY7</accession>
<dbReference type="EMBL" id="NWUJ01000004">
    <property type="protein sequence ID" value="PFH35855.1"/>
    <property type="molecule type" value="Genomic_DNA"/>
</dbReference>
<feature type="region of interest" description="Disordered" evidence="1">
    <location>
        <begin position="291"/>
        <end position="317"/>
    </location>
</feature>
<feature type="region of interest" description="Disordered" evidence="1">
    <location>
        <begin position="522"/>
        <end position="549"/>
    </location>
</feature>
<feature type="compositionally biased region" description="Basic and acidic residues" evidence="1">
    <location>
        <begin position="291"/>
        <end position="304"/>
    </location>
</feature>
<gene>
    <name evidence="3" type="ORF">BESB_055060</name>
</gene>
<evidence type="ECO:0000259" key="2">
    <source>
        <dbReference type="SMART" id="SM00762"/>
    </source>
</evidence>
<evidence type="ECO:0000313" key="4">
    <source>
        <dbReference type="Proteomes" id="UP000224006"/>
    </source>
</evidence>
<dbReference type="VEuPathDB" id="ToxoDB:BESB_055060"/>
<organism evidence="3 4">
    <name type="scientific">Besnoitia besnoiti</name>
    <name type="common">Apicomplexan protozoan</name>
    <dbReference type="NCBI Taxonomy" id="94643"/>
    <lineage>
        <taxon>Eukaryota</taxon>
        <taxon>Sar</taxon>
        <taxon>Alveolata</taxon>
        <taxon>Apicomplexa</taxon>
        <taxon>Conoidasida</taxon>
        <taxon>Coccidia</taxon>
        <taxon>Eucoccidiorida</taxon>
        <taxon>Eimeriorina</taxon>
        <taxon>Sarcocystidae</taxon>
        <taxon>Besnoitia</taxon>
    </lineage>
</organism>